<evidence type="ECO:0000256" key="1">
    <source>
        <dbReference type="ARBA" id="ARBA00010211"/>
    </source>
</evidence>
<dbReference type="GO" id="GO:0008948">
    <property type="term" value="F:oxaloacetate decarboxylase activity"/>
    <property type="evidence" value="ECO:0007669"/>
    <property type="project" value="UniProtKB-EC"/>
</dbReference>
<dbReference type="Proteomes" id="UP000314982">
    <property type="component" value="Unassembled WGS sequence"/>
</dbReference>
<comment type="catalytic activity">
    <reaction evidence="12">
        <text>3-fumarylpyruvate + H2O = fumarate + pyruvate + H(+)</text>
        <dbReference type="Rhea" id="RHEA:26168"/>
        <dbReference type="ChEBI" id="CHEBI:15361"/>
        <dbReference type="ChEBI" id="CHEBI:15377"/>
        <dbReference type="ChEBI" id="CHEBI:15378"/>
        <dbReference type="ChEBI" id="CHEBI:16854"/>
        <dbReference type="ChEBI" id="CHEBI:29806"/>
    </reaction>
</comment>
<proteinExistence type="inferred from homology"/>
<dbReference type="PANTHER" id="PTHR11820">
    <property type="entry name" value="ACYLPYRUVASE"/>
    <property type="match status" value="1"/>
</dbReference>
<evidence type="ECO:0000256" key="6">
    <source>
        <dbReference type="ARBA" id="ARBA00042340"/>
    </source>
</evidence>
<organism evidence="16 17">
    <name type="scientific">Hucho hucho</name>
    <name type="common">huchen</name>
    <dbReference type="NCBI Taxonomy" id="62062"/>
    <lineage>
        <taxon>Eukaryota</taxon>
        <taxon>Metazoa</taxon>
        <taxon>Chordata</taxon>
        <taxon>Craniata</taxon>
        <taxon>Vertebrata</taxon>
        <taxon>Euteleostomi</taxon>
        <taxon>Actinopterygii</taxon>
        <taxon>Neopterygii</taxon>
        <taxon>Teleostei</taxon>
        <taxon>Protacanthopterygii</taxon>
        <taxon>Salmoniformes</taxon>
        <taxon>Salmonidae</taxon>
        <taxon>Salmoninae</taxon>
        <taxon>Hucho</taxon>
    </lineage>
</organism>
<comment type="catalytic activity">
    <reaction evidence="11">
        <text>a 3-acylpyruvate + H2O = a carboxylate + pyruvate + H(+)</text>
        <dbReference type="Rhea" id="RHEA:19009"/>
        <dbReference type="ChEBI" id="CHEBI:15361"/>
        <dbReference type="ChEBI" id="CHEBI:15377"/>
        <dbReference type="ChEBI" id="CHEBI:15378"/>
        <dbReference type="ChEBI" id="CHEBI:29067"/>
        <dbReference type="ChEBI" id="CHEBI:57278"/>
        <dbReference type="EC" id="3.7.1.5"/>
    </reaction>
</comment>
<dbReference type="GO" id="GO:0047621">
    <property type="term" value="F:acylpyruvate hydrolase activity"/>
    <property type="evidence" value="ECO:0007669"/>
    <property type="project" value="UniProtKB-EC"/>
</dbReference>
<evidence type="ECO:0000256" key="9">
    <source>
        <dbReference type="ARBA" id="ARBA00044973"/>
    </source>
</evidence>
<dbReference type="EC" id="5.3.2.2" evidence="9"/>
<dbReference type="AlphaFoldDB" id="A0A4W5KMS1"/>
<dbReference type="Gene3D" id="3.90.850.10">
    <property type="entry name" value="Fumarylacetoacetase-like, C-terminal domain"/>
    <property type="match status" value="1"/>
</dbReference>
<protein>
    <recommendedName>
        <fullName evidence="10">Oxaloacetate tautomerase FAHD1, mitochondrial</fullName>
        <ecNumber evidence="5">3.7.1.5</ecNumber>
        <ecNumber evidence="2">4.1.1.112</ecNumber>
        <ecNumber evidence="9">5.3.2.2</ecNumber>
    </recommendedName>
    <alternativeName>
        <fullName evidence="7">Acylpyruvase FAHD1</fullName>
    </alternativeName>
    <alternativeName>
        <fullName evidence="6">Fumarylacetoacetate hydrolase domain-containing protein 1</fullName>
    </alternativeName>
    <alternativeName>
        <fullName evidence="4">Oxaloacetate decarboxylase</fullName>
    </alternativeName>
</protein>
<evidence type="ECO:0000256" key="7">
    <source>
        <dbReference type="ARBA" id="ARBA00044830"/>
    </source>
</evidence>
<dbReference type="InterPro" id="IPR011234">
    <property type="entry name" value="Fumarylacetoacetase-like_C"/>
</dbReference>
<name>A0A4W5KMS1_9TELE</name>
<comment type="catalytic activity">
    <reaction evidence="13">
        <text>oxaloacetate + H(+) = pyruvate + CO2</text>
        <dbReference type="Rhea" id="RHEA:15641"/>
        <dbReference type="ChEBI" id="CHEBI:15361"/>
        <dbReference type="ChEBI" id="CHEBI:15378"/>
        <dbReference type="ChEBI" id="CHEBI:16452"/>
        <dbReference type="ChEBI" id="CHEBI:16526"/>
        <dbReference type="EC" id="4.1.1.112"/>
    </reaction>
</comment>
<evidence type="ECO:0000256" key="3">
    <source>
        <dbReference type="ARBA" id="ARBA00022723"/>
    </source>
</evidence>
<evidence type="ECO:0000256" key="11">
    <source>
        <dbReference type="ARBA" id="ARBA00047858"/>
    </source>
</evidence>
<accession>A0A4W5KMS1</accession>
<evidence type="ECO:0000256" key="13">
    <source>
        <dbReference type="ARBA" id="ARBA00047973"/>
    </source>
</evidence>
<comment type="catalytic activity">
    <reaction evidence="8">
        <text>oxaloacetate = enol-oxaloacetate</text>
        <dbReference type="Rhea" id="RHEA:16021"/>
        <dbReference type="ChEBI" id="CHEBI:16452"/>
        <dbReference type="ChEBI" id="CHEBI:17479"/>
        <dbReference type="EC" id="5.3.2.2"/>
    </reaction>
    <physiologicalReaction direction="right-to-left" evidence="8">
        <dbReference type="Rhea" id="RHEA:16023"/>
    </physiologicalReaction>
</comment>
<sequence length="209" mass="23541">MKIICIGRNYANHIEELKNERPSEPVVFMKPDSAVLLKQHPFVIPEFSEDIHHEIELIVKINKVGKYIEPKFAHKYYDEISVGIDFTARDLQAKLKEKGLPWEKAKAFDGSAVIGEFLPKSQFVSLENITFELTNNNSTVQKGNSNLMLWNIDELVSYVSQYFTLKIGDIIFTGTPEGVAAVKPDDILIGQIVDTNSAFIAKSLDRIGV</sequence>
<dbReference type="EC" id="4.1.1.112" evidence="2"/>
<dbReference type="PANTHER" id="PTHR11820:SF7">
    <property type="entry name" value="ACYLPYRUVASE FAHD1, MITOCHONDRIAL"/>
    <property type="match status" value="1"/>
</dbReference>
<dbReference type="GO" id="GO:0046872">
    <property type="term" value="F:metal ion binding"/>
    <property type="evidence" value="ECO:0007669"/>
    <property type="project" value="UniProtKB-KW"/>
</dbReference>
<reference evidence="17" key="1">
    <citation type="submission" date="2018-06" db="EMBL/GenBank/DDBJ databases">
        <title>Genome assembly of Danube salmon.</title>
        <authorList>
            <person name="Macqueen D.J."/>
            <person name="Gundappa M.K."/>
        </authorList>
    </citation>
    <scope>NUCLEOTIDE SEQUENCE [LARGE SCALE GENOMIC DNA]</scope>
</reference>
<comment type="similarity">
    <text evidence="1">Belongs to the FAH family.</text>
</comment>
<dbReference type="EC" id="3.7.1.5" evidence="5"/>
<evidence type="ECO:0000313" key="17">
    <source>
        <dbReference type="Proteomes" id="UP000314982"/>
    </source>
</evidence>
<reference evidence="16" key="2">
    <citation type="submission" date="2025-08" db="UniProtKB">
        <authorList>
            <consortium name="Ensembl"/>
        </authorList>
    </citation>
    <scope>IDENTIFICATION</scope>
</reference>
<dbReference type="Pfam" id="PF01557">
    <property type="entry name" value="FAA_hydrolase"/>
    <property type="match status" value="1"/>
</dbReference>
<dbReference type="Ensembl" id="ENSHHUT00000018452.1">
    <property type="protein sequence ID" value="ENSHHUP00000017807.1"/>
    <property type="gene ID" value="ENSHHUG00000011097.1"/>
</dbReference>
<keyword evidence="3" id="KW-0479">Metal-binding</keyword>
<comment type="catalytic activity">
    <reaction evidence="14">
        <text>acetylpyruvate + H2O = acetate + pyruvate + H(+)</text>
        <dbReference type="Rhea" id="RHEA:16097"/>
        <dbReference type="ChEBI" id="CHEBI:15360"/>
        <dbReference type="ChEBI" id="CHEBI:15361"/>
        <dbReference type="ChEBI" id="CHEBI:15377"/>
        <dbReference type="ChEBI" id="CHEBI:15378"/>
        <dbReference type="ChEBI" id="CHEBI:30089"/>
    </reaction>
</comment>
<evidence type="ECO:0000256" key="4">
    <source>
        <dbReference type="ARBA" id="ARBA00032305"/>
    </source>
</evidence>
<dbReference type="GO" id="GO:0018773">
    <property type="term" value="F:acetylpyruvate hydrolase activity"/>
    <property type="evidence" value="ECO:0007669"/>
    <property type="project" value="TreeGrafter"/>
</dbReference>
<evidence type="ECO:0000256" key="2">
    <source>
        <dbReference type="ARBA" id="ARBA00012947"/>
    </source>
</evidence>
<evidence type="ECO:0000256" key="8">
    <source>
        <dbReference type="ARBA" id="ARBA00044911"/>
    </source>
</evidence>
<feature type="domain" description="Fumarylacetoacetase-like C-terminal" evidence="15">
    <location>
        <begin position="2"/>
        <end position="184"/>
    </location>
</feature>
<evidence type="ECO:0000313" key="16">
    <source>
        <dbReference type="Ensembl" id="ENSHHUP00000017807.1"/>
    </source>
</evidence>
<dbReference type="STRING" id="62062.ENSHHUP00000017807"/>
<evidence type="ECO:0000256" key="10">
    <source>
        <dbReference type="ARBA" id="ARBA00044980"/>
    </source>
</evidence>
<evidence type="ECO:0000259" key="15">
    <source>
        <dbReference type="Pfam" id="PF01557"/>
    </source>
</evidence>
<evidence type="ECO:0000256" key="14">
    <source>
        <dbReference type="ARBA" id="ARBA00048846"/>
    </source>
</evidence>
<reference evidence="16" key="3">
    <citation type="submission" date="2025-09" db="UniProtKB">
        <authorList>
            <consortium name="Ensembl"/>
        </authorList>
    </citation>
    <scope>IDENTIFICATION</scope>
</reference>
<evidence type="ECO:0000256" key="12">
    <source>
        <dbReference type="ARBA" id="ARBA00047963"/>
    </source>
</evidence>
<evidence type="ECO:0000256" key="5">
    <source>
        <dbReference type="ARBA" id="ARBA00039040"/>
    </source>
</evidence>
<keyword evidence="17" id="KW-1185">Reference proteome</keyword>
<dbReference type="InterPro" id="IPR036663">
    <property type="entry name" value="Fumarylacetoacetase_C_sf"/>
</dbReference>
<dbReference type="GO" id="GO:0050163">
    <property type="term" value="F:oxaloacetate tautomerase activity"/>
    <property type="evidence" value="ECO:0007669"/>
    <property type="project" value="UniProtKB-EC"/>
</dbReference>
<dbReference type="GeneTree" id="ENSGT00940000160452"/>
<dbReference type="SUPFAM" id="SSF56529">
    <property type="entry name" value="FAH"/>
    <property type="match status" value="1"/>
</dbReference>